<dbReference type="Proteomes" id="UP000299102">
    <property type="component" value="Unassembled WGS sequence"/>
</dbReference>
<evidence type="ECO:0000256" key="1">
    <source>
        <dbReference type="SAM" id="MobiDB-lite"/>
    </source>
</evidence>
<comment type="caution">
    <text evidence="2">The sequence shown here is derived from an EMBL/GenBank/DDBJ whole genome shotgun (WGS) entry which is preliminary data.</text>
</comment>
<keyword evidence="3" id="KW-1185">Reference proteome</keyword>
<sequence length="249" mass="27688">MAKRNPYSFLMSVRSSVLSRARLRTKAVAVLRRRPTARSVRDALAATAASVAVESSSGTLIHTFRLIPRYERSPSNSYENGTCPFSRIPPKIKFRADPEADGARGPRGGRVCDPPPKYFNEGRTRGRRTSYTYTTKTHAVMEERSVNRLHTESYRFEIQAPGEFIGGFLSGSLVIFDVISIQLKLNQHKRSLDVIRQSAESILASNRAGSTRTLAIHPGRSGWQMYEHLTASIRTNSNTGGLTSSHVFC</sequence>
<protein>
    <submittedName>
        <fullName evidence="2">Uncharacterized protein</fullName>
    </submittedName>
</protein>
<dbReference type="AlphaFoldDB" id="A0A4C1TJL1"/>
<evidence type="ECO:0000313" key="3">
    <source>
        <dbReference type="Proteomes" id="UP000299102"/>
    </source>
</evidence>
<feature type="region of interest" description="Disordered" evidence="1">
    <location>
        <begin position="96"/>
        <end position="124"/>
    </location>
</feature>
<organism evidence="2 3">
    <name type="scientific">Eumeta variegata</name>
    <name type="common">Bagworm moth</name>
    <name type="synonym">Eumeta japonica</name>
    <dbReference type="NCBI Taxonomy" id="151549"/>
    <lineage>
        <taxon>Eukaryota</taxon>
        <taxon>Metazoa</taxon>
        <taxon>Ecdysozoa</taxon>
        <taxon>Arthropoda</taxon>
        <taxon>Hexapoda</taxon>
        <taxon>Insecta</taxon>
        <taxon>Pterygota</taxon>
        <taxon>Neoptera</taxon>
        <taxon>Endopterygota</taxon>
        <taxon>Lepidoptera</taxon>
        <taxon>Glossata</taxon>
        <taxon>Ditrysia</taxon>
        <taxon>Tineoidea</taxon>
        <taxon>Psychidae</taxon>
        <taxon>Oiketicinae</taxon>
        <taxon>Eumeta</taxon>
    </lineage>
</organism>
<name>A0A4C1TJL1_EUMVA</name>
<gene>
    <name evidence="2" type="ORF">EVAR_9608_1</name>
</gene>
<dbReference type="EMBL" id="BGZK01000066">
    <property type="protein sequence ID" value="GBP14702.1"/>
    <property type="molecule type" value="Genomic_DNA"/>
</dbReference>
<evidence type="ECO:0000313" key="2">
    <source>
        <dbReference type="EMBL" id="GBP14702.1"/>
    </source>
</evidence>
<proteinExistence type="predicted"/>
<reference evidence="2 3" key="1">
    <citation type="journal article" date="2019" name="Commun. Biol.">
        <title>The bagworm genome reveals a unique fibroin gene that provides high tensile strength.</title>
        <authorList>
            <person name="Kono N."/>
            <person name="Nakamura H."/>
            <person name="Ohtoshi R."/>
            <person name="Tomita M."/>
            <person name="Numata K."/>
            <person name="Arakawa K."/>
        </authorList>
    </citation>
    <scope>NUCLEOTIDE SEQUENCE [LARGE SCALE GENOMIC DNA]</scope>
</reference>
<accession>A0A4C1TJL1</accession>